<gene>
    <name evidence="1" type="ORF">XBKQ1_380008</name>
</gene>
<dbReference type="HOGENOM" id="CLU_3086302_0_0_6"/>
<dbReference type="AlphaFoldDB" id="A0A077PNE4"/>
<dbReference type="Proteomes" id="UP000028500">
    <property type="component" value="Unassembled WGS sequence"/>
</dbReference>
<reference evidence="1" key="1">
    <citation type="submission" date="2013-07" db="EMBL/GenBank/DDBJ databases">
        <title>Sub-species coevolution in mutualistic symbiosis.</title>
        <authorList>
            <person name="Murfin K."/>
            <person name="Klassen J."/>
            <person name="Lee M."/>
            <person name="Forst S."/>
            <person name="Stock P."/>
            <person name="Goodrich-Blair H."/>
        </authorList>
    </citation>
    <scope>NUCLEOTIDE SEQUENCE [LARGE SCALE GENOMIC DNA]</scope>
    <source>
        <strain evidence="1">Kraussei Quebec</strain>
    </source>
</reference>
<dbReference type="EMBL" id="CBSY010000226">
    <property type="protein sequence ID" value="CDH21364.1"/>
    <property type="molecule type" value="Genomic_DNA"/>
</dbReference>
<proteinExistence type="predicted"/>
<keyword evidence="2" id="KW-1185">Reference proteome</keyword>
<evidence type="ECO:0000313" key="1">
    <source>
        <dbReference type="EMBL" id="CDH21364.1"/>
    </source>
</evidence>
<name>A0A077PNE4_XENBV</name>
<comment type="caution">
    <text evidence="1">The sequence shown here is derived from an EMBL/GenBank/DDBJ whole genome shotgun (WGS) entry which is preliminary data.</text>
</comment>
<organism evidence="1 2">
    <name type="scientific">Xenorhabdus bovienii str. kraussei Quebec</name>
    <dbReference type="NCBI Taxonomy" id="1398203"/>
    <lineage>
        <taxon>Bacteria</taxon>
        <taxon>Pseudomonadati</taxon>
        <taxon>Pseudomonadota</taxon>
        <taxon>Gammaproteobacteria</taxon>
        <taxon>Enterobacterales</taxon>
        <taxon>Morganellaceae</taxon>
        <taxon>Xenorhabdus</taxon>
    </lineage>
</organism>
<protein>
    <submittedName>
        <fullName evidence="1">Uncharacterized protein</fullName>
    </submittedName>
</protein>
<sequence>MCFVNHFYAFLDMVTNAIYSPYQGIIERRETISSAMQWFPDYIDEISTATTT</sequence>
<evidence type="ECO:0000313" key="2">
    <source>
        <dbReference type="Proteomes" id="UP000028500"/>
    </source>
</evidence>
<accession>A0A077PNE4</accession>